<geneLocation type="plasmid" evidence="2"/>
<dbReference type="RefSeq" id="WP_007091752.1">
    <property type="nucleotide sequence ID" value="NZ_CP004389.1"/>
</dbReference>
<reference evidence="1 2" key="1">
    <citation type="journal article" date="2012" name="J. Bacteriol.">
        <title>Genome sequence of Thalassospira xiamenensis type strain M-5.</title>
        <authorList>
            <person name="Lai Q."/>
            <person name="Shao Z."/>
        </authorList>
    </citation>
    <scope>NUCLEOTIDE SEQUENCE [LARGE SCALE GENOMIC DNA]</scope>
    <source>
        <strain evidence="1 2">M-5</strain>
    </source>
</reference>
<dbReference type="KEGG" id="txi:TH3_21278"/>
<gene>
    <name evidence="1" type="ORF">TH3_21278</name>
</gene>
<dbReference type="EMBL" id="CP004389">
    <property type="protein sequence ID" value="AJD54328.1"/>
    <property type="molecule type" value="Genomic_DNA"/>
</dbReference>
<dbReference type="GeneID" id="31929896"/>
<keyword evidence="1" id="KW-0614">Plasmid</keyword>
<protein>
    <submittedName>
        <fullName evidence="1">Uncharacterized protein</fullName>
    </submittedName>
</protein>
<dbReference type="AlphaFoldDB" id="A0AB72UJ52"/>
<evidence type="ECO:0000313" key="2">
    <source>
        <dbReference type="Proteomes" id="UP000007127"/>
    </source>
</evidence>
<proteinExistence type="predicted"/>
<evidence type="ECO:0000313" key="1">
    <source>
        <dbReference type="EMBL" id="AJD54328.1"/>
    </source>
</evidence>
<sequence>MKNHNVDLIIKAGADGHPGKAFLMFERTGVTGEAANKIDAPLKLSVHRKTGIARIHGHDQSPTEAPLASFSGTQGFLSDINQFDFVRVMDVAQQLAFLCSVEIDSGISKD</sequence>
<name>A0AB72UJ52_9PROT</name>
<accession>A0AB72UJ52</accession>
<organism evidence="1 2">
    <name type="scientific">Thalassospira xiamenensis M-5 = DSM 17429</name>
    <dbReference type="NCBI Taxonomy" id="1123366"/>
    <lineage>
        <taxon>Bacteria</taxon>
        <taxon>Pseudomonadati</taxon>
        <taxon>Pseudomonadota</taxon>
        <taxon>Alphaproteobacteria</taxon>
        <taxon>Rhodospirillales</taxon>
        <taxon>Thalassospiraceae</taxon>
        <taxon>Thalassospira</taxon>
    </lineage>
</organism>
<dbReference type="Proteomes" id="UP000007127">
    <property type="component" value="Plasmid"/>
</dbReference>